<evidence type="ECO:0000313" key="6">
    <source>
        <dbReference type="Proteomes" id="UP000185478"/>
    </source>
</evidence>
<keyword evidence="2" id="KW-0547">Nucleotide-binding</keyword>
<dbReference type="PROSITE" id="PS00211">
    <property type="entry name" value="ABC_TRANSPORTER_1"/>
    <property type="match status" value="1"/>
</dbReference>
<sequence length="232" mass="25011">MHVRLGGRDVLTDITVDFAPGELVGLIGPNGAGKTTLLRCLSGAIAPRRGTVHCPRRAVGYVPQRAHVAWDFPISVFQAVLNGRAHLHKFRPAGRADYEHAHQALARTAMAELADRSIAELSGGQRQRVLIARALACNPRVLLLDEPLTGLDVPNQEMLGDLVKQLSHGGTTIIMATHDLGQAVDLCDKLLILKGTVHAYAPPQDLKDPELWQRVFGVSADAALLRTVGART</sequence>
<keyword evidence="3" id="KW-0067">ATP-binding</keyword>
<organism evidence="5 6">
    <name type="scientific">Corynebacterium aquilae DSM 44791</name>
    <dbReference type="NCBI Taxonomy" id="1431546"/>
    <lineage>
        <taxon>Bacteria</taxon>
        <taxon>Bacillati</taxon>
        <taxon>Actinomycetota</taxon>
        <taxon>Actinomycetes</taxon>
        <taxon>Mycobacteriales</taxon>
        <taxon>Corynebacteriaceae</taxon>
        <taxon>Corynebacterium</taxon>
    </lineage>
</organism>
<evidence type="ECO:0000259" key="4">
    <source>
        <dbReference type="PROSITE" id="PS50893"/>
    </source>
</evidence>
<dbReference type="PROSITE" id="PS50893">
    <property type="entry name" value="ABC_TRANSPORTER_2"/>
    <property type="match status" value="1"/>
</dbReference>
<dbReference type="EMBL" id="CP009245">
    <property type="protein sequence ID" value="APT84790.1"/>
    <property type="molecule type" value="Genomic_DNA"/>
</dbReference>
<dbReference type="GO" id="GO:0005524">
    <property type="term" value="F:ATP binding"/>
    <property type="evidence" value="ECO:0007669"/>
    <property type="project" value="UniProtKB-KW"/>
</dbReference>
<dbReference type="SUPFAM" id="SSF52540">
    <property type="entry name" value="P-loop containing nucleoside triphosphate hydrolases"/>
    <property type="match status" value="1"/>
</dbReference>
<dbReference type="InterPro" id="IPR003439">
    <property type="entry name" value="ABC_transporter-like_ATP-bd"/>
</dbReference>
<dbReference type="Gene3D" id="3.40.50.300">
    <property type="entry name" value="P-loop containing nucleotide triphosphate hydrolases"/>
    <property type="match status" value="1"/>
</dbReference>
<evidence type="ECO:0000256" key="2">
    <source>
        <dbReference type="ARBA" id="ARBA00022741"/>
    </source>
</evidence>
<keyword evidence="1" id="KW-0813">Transport</keyword>
<dbReference type="GO" id="GO:0016887">
    <property type="term" value="F:ATP hydrolysis activity"/>
    <property type="evidence" value="ECO:0007669"/>
    <property type="project" value="InterPro"/>
</dbReference>
<accession>A0A1L7CFZ2</accession>
<dbReference type="CDD" id="cd03235">
    <property type="entry name" value="ABC_Metallic_Cations"/>
    <property type="match status" value="1"/>
</dbReference>
<protein>
    <recommendedName>
        <fullName evidence="4">ABC transporter domain-containing protein</fullName>
    </recommendedName>
</protein>
<name>A0A1L7CFZ2_9CORY</name>
<evidence type="ECO:0000256" key="3">
    <source>
        <dbReference type="ARBA" id="ARBA00022840"/>
    </source>
</evidence>
<gene>
    <name evidence="5" type="ORF">CAQU_06615</name>
</gene>
<dbReference type="AlphaFoldDB" id="A0A1L7CFZ2"/>
<dbReference type="STRING" id="1431546.CAQU_06615"/>
<keyword evidence="6" id="KW-1185">Reference proteome</keyword>
<dbReference type="InterPro" id="IPR003593">
    <property type="entry name" value="AAA+_ATPase"/>
</dbReference>
<reference evidence="5 6" key="1">
    <citation type="submission" date="2014-08" db="EMBL/GenBank/DDBJ databases">
        <title>Complete genome sequence of Corynebacterium aquilae S-613T(T) (=DSM 44791(T)), isolated from the choana of a healthy golden eagle.</title>
        <authorList>
            <person name="Ruckert C."/>
            <person name="Albersmeier A."/>
            <person name="Winkler A."/>
            <person name="Kalinowski J."/>
        </authorList>
    </citation>
    <scope>NUCLEOTIDE SEQUENCE [LARGE SCALE GENOMIC DNA]</scope>
    <source>
        <strain evidence="5 6">S-613</strain>
    </source>
</reference>
<evidence type="ECO:0000256" key="1">
    <source>
        <dbReference type="ARBA" id="ARBA00022448"/>
    </source>
</evidence>
<proteinExistence type="predicted"/>
<dbReference type="Pfam" id="PF00005">
    <property type="entry name" value="ABC_tran"/>
    <property type="match status" value="1"/>
</dbReference>
<dbReference type="InterPro" id="IPR017871">
    <property type="entry name" value="ABC_transporter-like_CS"/>
</dbReference>
<evidence type="ECO:0000313" key="5">
    <source>
        <dbReference type="EMBL" id="APT84790.1"/>
    </source>
</evidence>
<dbReference type="InterPro" id="IPR022508">
    <property type="entry name" value="ABC_trspt_anch-rpt_ATP-bd"/>
</dbReference>
<feature type="domain" description="ABC transporter" evidence="4">
    <location>
        <begin position="1"/>
        <end position="219"/>
    </location>
</feature>
<dbReference type="InterPro" id="IPR027417">
    <property type="entry name" value="P-loop_NTPase"/>
</dbReference>
<dbReference type="SMART" id="SM00382">
    <property type="entry name" value="AAA"/>
    <property type="match status" value="1"/>
</dbReference>
<dbReference type="Proteomes" id="UP000185478">
    <property type="component" value="Chromosome"/>
</dbReference>
<dbReference type="KEGG" id="caqu:CAQU_06615"/>
<dbReference type="NCBIfam" id="TIGR03771">
    <property type="entry name" value="anch_rpt_ABC"/>
    <property type="match status" value="1"/>
</dbReference>
<dbReference type="InterPro" id="IPR050153">
    <property type="entry name" value="Metal_Ion_Import_ABC"/>
</dbReference>
<dbReference type="PANTHER" id="PTHR42734">
    <property type="entry name" value="METAL TRANSPORT SYSTEM ATP-BINDING PROTEIN TM_0124-RELATED"/>
    <property type="match status" value="1"/>
</dbReference>